<protein>
    <submittedName>
        <fullName evidence="1">Uncharacterized protein</fullName>
    </submittedName>
</protein>
<evidence type="ECO:0000313" key="2">
    <source>
        <dbReference type="Proteomes" id="UP000467132"/>
    </source>
</evidence>
<keyword evidence="2" id="KW-1185">Reference proteome</keyword>
<organism evidence="1 2">
    <name type="scientific">Senegalia massiliensis</name>
    <dbReference type="NCBI Taxonomy" id="1720316"/>
    <lineage>
        <taxon>Bacteria</taxon>
        <taxon>Bacillati</taxon>
        <taxon>Bacillota</taxon>
        <taxon>Clostridia</taxon>
        <taxon>Eubacteriales</taxon>
        <taxon>Clostridiaceae</taxon>
        <taxon>Senegalia</taxon>
    </lineage>
</organism>
<gene>
    <name evidence="1" type="ORF">D3Z33_12315</name>
</gene>
<name>A0A845QXF1_9CLOT</name>
<comment type="caution">
    <text evidence="1">The sequence shown here is derived from an EMBL/GenBank/DDBJ whole genome shotgun (WGS) entry which is preliminary data.</text>
</comment>
<reference evidence="1 2" key="1">
    <citation type="submission" date="2018-08" db="EMBL/GenBank/DDBJ databases">
        <title>Murine metabolic-syndrome-specific gut microbial biobank.</title>
        <authorList>
            <person name="Liu C."/>
        </authorList>
    </citation>
    <scope>NUCLEOTIDE SEQUENCE [LARGE SCALE GENOMIC DNA]</scope>
    <source>
        <strain evidence="1 2">583</strain>
    </source>
</reference>
<dbReference type="AlphaFoldDB" id="A0A845QXF1"/>
<proteinExistence type="predicted"/>
<accession>A0A845QXF1</accession>
<dbReference type="RefSeq" id="WP_160198107.1">
    <property type="nucleotide sequence ID" value="NZ_QXXA01000013.1"/>
</dbReference>
<sequence length="108" mass="12552">MLYREYCSEPTDSYNGIYNTIEKERKIFIDGNFKNIKSIKMPMIGEKIKVNVLPNNNHKNREYIGIVIDKQSKDHILVKNIKTGCKENFYAVDKVINDVNITVIKANI</sequence>
<dbReference type="EMBL" id="QXXA01000013">
    <property type="protein sequence ID" value="NBI07637.1"/>
    <property type="molecule type" value="Genomic_DNA"/>
</dbReference>
<evidence type="ECO:0000313" key="1">
    <source>
        <dbReference type="EMBL" id="NBI07637.1"/>
    </source>
</evidence>
<dbReference type="Proteomes" id="UP000467132">
    <property type="component" value="Unassembled WGS sequence"/>
</dbReference>